<dbReference type="PANTHER" id="PTHR24348">
    <property type="entry name" value="SERINE/THREONINE-PROTEIN KINASE UNC-51-RELATED"/>
    <property type="match status" value="1"/>
</dbReference>
<dbReference type="OrthoDB" id="504170at2759"/>
<dbReference type="GO" id="GO:0010506">
    <property type="term" value="P:regulation of autophagy"/>
    <property type="evidence" value="ECO:0007669"/>
    <property type="project" value="InterPro"/>
</dbReference>
<dbReference type="SMART" id="SM00220">
    <property type="entry name" value="S_TKc"/>
    <property type="match status" value="1"/>
</dbReference>
<feature type="region of interest" description="Disordered" evidence="5">
    <location>
        <begin position="317"/>
        <end position="421"/>
    </location>
</feature>
<protein>
    <submittedName>
        <fullName evidence="7">Putative serine/threonine-protein kinase ATG1a</fullName>
    </submittedName>
</protein>
<evidence type="ECO:0000256" key="2">
    <source>
        <dbReference type="ARBA" id="ARBA00022741"/>
    </source>
</evidence>
<evidence type="ECO:0000256" key="3">
    <source>
        <dbReference type="ARBA" id="ARBA00022777"/>
    </source>
</evidence>
<keyword evidence="2" id="KW-0547">Nucleotide-binding</keyword>
<feature type="compositionally biased region" description="Polar residues" evidence="5">
    <location>
        <begin position="346"/>
        <end position="361"/>
    </location>
</feature>
<dbReference type="PROSITE" id="PS50011">
    <property type="entry name" value="PROTEIN_KINASE_DOM"/>
    <property type="match status" value="1"/>
</dbReference>
<feature type="domain" description="Protein kinase" evidence="6">
    <location>
        <begin position="23"/>
        <end position="295"/>
    </location>
</feature>
<dbReference type="Proteomes" id="UP000324800">
    <property type="component" value="Unassembled WGS sequence"/>
</dbReference>
<evidence type="ECO:0000313" key="7">
    <source>
        <dbReference type="EMBL" id="KAA6368349.1"/>
    </source>
</evidence>
<dbReference type="SUPFAM" id="SSF56112">
    <property type="entry name" value="Protein kinase-like (PK-like)"/>
    <property type="match status" value="1"/>
</dbReference>
<dbReference type="PANTHER" id="PTHR24348:SF22">
    <property type="entry name" value="NON-SPECIFIC SERINE_THREONINE PROTEIN KINASE"/>
    <property type="match status" value="1"/>
</dbReference>
<dbReference type="InterPro" id="IPR000719">
    <property type="entry name" value="Prot_kinase_dom"/>
</dbReference>
<dbReference type="AlphaFoldDB" id="A0A5J4UCN3"/>
<organism evidence="7 8">
    <name type="scientific">Streblomastix strix</name>
    <dbReference type="NCBI Taxonomy" id="222440"/>
    <lineage>
        <taxon>Eukaryota</taxon>
        <taxon>Metamonada</taxon>
        <taxon>Preaxostyla</taxon>
        <taxon>Oxymonadida</taxon>
        <taxon>Streblomastigidae</taxon>
        <taxon>Streblomastix</taxon>
    </lineage>
</organism>
<evidence type="ECO:0000256" key="1">
    <source>
        <dbReference type="ARBA" id="ARBA00022679"/>
    </source>
</evidence>
<dbReference type="Pfam" id="PF00069">
    <property type="entry name" value="Pkinase"/>
    <property type="match status" value="1"/>
</dbReference>
<dbReference type="GO" id="GO:0005776">
    <property type="term" value="C:autophagosome"/>
    <property type="evidence" value="ECO:0007669"/>
    <property type="project" value="TreeGrafter"/>
</dbReference>
<sequence>MYSRPSELISDLSVINTLQSLEFYDIQYFDFGSFGKVYKATDRNGVVMGVKVIKEQFKNVQELEALQTAQSANSPFIIKLYDCRTIKDESYFFMNFCDRNLKKYLQDPPQKTERDAAFILYQLLSGLKTIQGLHIIHRDLKPENLMLMKVAGTDKPILQIADFGVAKKLSDEGLASTIIGTPLFMAPEQLEQLHQQNKKFEEDRLAKRPIQQYQSAPYSMKVETWASGIIFYLLCTNGTYPFENYNLDILRTKIVQPIVRPQGLSDDAWDLMQLMLQIQSQKRPTLQECLEHRFFTVLHKGVVDQVNQMLELVGARQESVQKNDSLTSSSVDTPSINTPSPPNILDQVNQIQPSSSSSNTKPKQHIIFAPPPQKKNNFQSPQPKSPGFQSTKSKSPPNQNPIINPNIFPPPPPKPILQLPF</sequence>
<dbReference type="GO" id="GO:0000407">
    <property type="term" value="C:phagophore assembly site"/>
    <property type="evidence" value="ECO:0007669"/>
    <property type="project" value="TreeGrafter"/>
</dbReference>
<evidence type="ECO:0000313" key="8">
    <source>
        <dbReference type="Proteomes" id="UP000324800"/>
    </source>
</evidence>
<dbReference type="GO" id="GO:0016020">
    <property type="term" value="C:membrane"/>
    <property type="evidence" value="ECO:0007669"/>
    <property type="project" value="TreeGrafter"/>
</dbReference>
<name>A0A5J4UCN3_9EUKA</name>
<feature type="compositionally biased region" description="Polar residues" evidence="5">
    <location>
        <begin position="374"/>
        <end position="392"/>
    </location>
</feature>
<dbReference type="PROSITE" id="PS00108">
    <property type="entry name" value="PROTEIN_KINASE_ST"/>
    <property type="match status" value="1"/>
</dbReference>
<evidence type="ECO:0000259" key="6">
    <source>
        <dbReference type="PROSITE" id="PS50011"/>
    </source>
</evidence>
<feature type="compositionally biased region" description="Low complexity" evidence="5">
    <location>
        <begin position="393"/>
        <end position="406"/>
    </location>
</feature>
<evidence type="ECO:0000256" key="5">
    <source>
        <dbReference type="SAM" id="MobiDB-lite"/>
    </source>
</evidence>
<dbReference type="InterPro" id="IPR011009">
    <property type="entry name" value="Kinase-like_dom_sf"/>
</dbReference>
<evidence type="ECO:0000256" key="4">
    <source>
        <dbReference type="ARBA" id="ARBA00022840"/>
    </source>
</evidence>
<keyword evidence="1" id="KW-0808">Transferase</keyword>
<proteinExistence type="predicted"/>
<comment type="caution">
    <text evidence="7">The sequence shown here is derived from an EMBL/GenBank/DDBJ whole genome shotgun (WGS) entry which is preliminary data.</text>
</comment>
<dbReference type="Gene3D" id="1.10.510.10">
    <property type="entry name" value="Transferase(Phosphotransferase) domain 1"/>
    <property type="match status" value="1"/>
</dbReference>
<dbReference type="InterPro" id="IPR045269">
    <property type="entry name" value="Atg1-like"/>
</dbReference>
<feature type="non-terminal residue" evidence="7">
    <location>
        <position position="421"/>
    </location>
</feature>
<dbReference type="InterPro" id="IPR008271">
    <property type="entry name" value="Ser/Thr_kinase_AS"/>
</dbReference>
<accession>A0A5J4UCN3</accession>
<reference evidence="7 8" key="1">
    <citation type="submission" date="2019-03" db="EMBL/GenBank/DDBJ databases">
        <title>Single cell metagenomics reveals metabolic interactions within the superorganism composed of flagellate Streblomastix strix and complex community of Bacteroidetes bacteria on its surface.</title>
        <authorList>
            <person name="Treitli S.C."/>
            <person name="Kolisko M."/>
            <person name="Husnik F."/>
            <person name="Keeling P."/>
            <person name="Hampl V."/>
        </authorList>
    </citation>
    <scope>NUCLEOTIDE SEQUENCE [LARGE SCALE GENOMIC DNA]</scope>
    <source>
        <strain evidence="7">ST1C</strain>
    </source>
</reference>
<dbReference type="GO" id="GO:0005829">
    <property type="term" value="C:cytosol"/>
    <property type="evidence" value="ECO:0007669"/>
    <property type="project" value="TreeGrafter"/>
</dbReference>
<keyword evidence="3 7" id="KW-0418">Kinase</keyword>
<dbReference type="EMBL" id="SNRW01017440">
    <property type="protein sequence ID" value="KAA6368349.1"/>
    <property type="molecule type" value="Genomic_DNA"/>
</dbReference>
<dbReference type="GO" id="GO:0005524">
    <property type="term" value="F:ATP binding"/>
    <property type="evidence" value="ECO:0007669"/>
    <property type="project" value="UniProtKB-KW"/>
</dbReference>
<dbReference type="GO" id="GO:0000045">
    <property type="term" value="P:autophagosome assembly"/>
    <property type="evidence" value="ECO:0007669"/>
    <property type="project" value="TreeGrafter"/>
</dbReference>
<dbReference type="GO" id="GO:0004674">
    <property type="term" value="F:protein serine/threonine kinase activity"/>
    <property type="evidence" value="ECO:0007669"/>
    <property type="project" value="InterPro"/>
</dbReference>
<gene>
    <name evidence="7" type="ORF">EZS28_036125</name>
</gene>
<keyword evidence="4" id="KW-0067">ATP-binding</keyword>
<feature type="compositionally biased region" description="Polar residues" evidence="5">
    <location>
        <begin position="318"/>
        <end position="338"/>
    </location>
</feature>